<organism evidence="2 3">
    <name type="scientific">Candidatus Hakubella thermalkaliphila</name>
    <dbReference type="NCBI Taxonomy" id="2754717"/>
    <lineage>
        <taxon>Bacteria</taxon>
        <taxon>Bacillati</taxon>
        <taxon>Actinomycetota</taxon>
        <taxon>Actinomycetota incertae sedis</taxon>
        <taxon>Candidatus Hakubellales</taxon>
        <taxon>Candidatus Hakubellaceae</taxon>
        <taxon>Candidatus Hakubella</taxon>
    </lineage>
</organism>
<dbReference type="Pfam" id="PF16363">
    <property type="entry name" value="GDP_Man_Dehyd"/>
    <property type="match status" value="1"/>
</dbReference>
<sequence>MKTLLITGGAGFIGSNFIRYLLQKYDDYRIINYDKLTYAGNLENLTDVEDDSRYQFIKGDICDAPLLTPPLTELASRFQGKSTLIKNTAKSSIPALITLEKTKEYTRVISMGLRRDQKNPRMEPRYLTFRSLLIRLNRSSLYLNISLRWAIINLKSQGL</sequence>
<feature type="domain" description="NAD(P)-binding" evidence="1">
    <location>
        <begin position="5"/>
        <end position="68"/>
    </location>
</feature>
<evidence type="ECO:0000313" key="2">
    <source>
        <dbReference type="EMBL" id="GFP37513.1"/>
    </source>
</evidence>
<dbReference type="SUPFAM" id="SSF51735">
    <property type="entry name" value="NAD(P)-binding Rossmann-fold domains"/>
    <property type="match status" value="1"/>
</dbReference>
<reference evidence="2 3" key="1">
    <citation type="journal article" date="2020" name="Front. Microbiol.">
        <title>Single-cell genomics of novel Actinobacteria with the Wood-Ljungdahl pathway discovered in a serpentinizing system.</title>
        <authorList>
            <person name="Merino N."/>
            <person name="Kawai M."/>
            <person name="Boyd E.S."/>
            <person name="Colman D.R."/>
            <person name="McGlynn S.E."/>
            <person name="Nealson K.H."/>
            <person name="Kurokawa K."/>
            <person name="Hongoh Y."/>
        </authorList>
    </citation>
    <scope>NUCLEOTIDE SEQUENCE [LARGE SCALE GENOMIC DNA]</scope>
    <source>
        <strain evidence="2 3">S44</strain>
    </source>
</reference>
<dbReference type="PANTHER" id="PTHR43000">
    <property type="entry name" value="DTDP-D-GLUCOSE 4,6-DEHYDRATASE-RELATED"/>
    <property type="match status" value="1"/>
</dbReference>
<dbReference type="AlphaFoldDB" id="A0A6V8PZ50"/>
<dbReference type="Gene3D" id="3.40.50.720">
    <property type="entry name" value="NAD(P)-binding Rossmann-like Domain"/>
    <property type="match status" value="1"/>
</dbReference>
<dbReference type="Proteomes" id="UP000561271">
    <property type="component" value="Unassembled WGS sequence"/>
</dbReference>
<dbReference type="EMBL" id="BLSC01000101">
    <property type="protein sequence ID" value="GFP37513.1"/>
    <property type="molecule type" value="Genomic_DNA"/>
</dbReference>
<name>A0A6V8PZ50_9ACTN</name>
<accession>A0A6V8PZ50</accession>
<evidence type="ECO:0000313" key="3">
    <source>
        <dbReference type="Proteomes" id="UP000561271"/>
    </source>
</evidence>
<gene>
    <name evidence="2" type="ORF">HKBW3S44_01193</name>
</gene>
<dbReference type="InterPro" id="IPR016040">
    <property type="entry name" value="NAD(P)-bd_dom"/>
</dbReference>
<protein>
    <submittedName>
        <fullName evidence="2">dTDP-glucose 4,6-dehydratase</fullName>
    </submittedName>
</protein>
<proteinExistence type="predicted"/>
<evidence type="ECO:0000259" key="1">
    <source>
        <dbReference type="Pfam" id="PF16363"/>
    </source>
</evidence>
<comment type="caution">
    <text evidence="2">The sequence shown here is derived from an EMBL/GenBank/DDBJ whole genome shotgun (WGS) entry which is preliminary data.</text>
</comment>
<dbReference type="InterPro" id="IPR036291">
    <property type="entry name" value="NAD(P)-bd_dom_sf"/>
</dbReference>